<evidence type="ECO:0000256" key="4">
    <source>
        <dbReference type="ARBA" id="ARBA00022989"/>
    </source>
</evidence>
<name>Q8M9U2_CHAGL</name>
<keyword evidence="8" id="KW-0150">Chloroplast</keyword>
<dbReference type="GO" id="GO:0020037">
    <property type="term" value="F:heme binding"/>
    <property type="evidence" value="ECO:0007669"/>
    <property type="project" value="InterPro"/>
</dbReference>
<evidence type="ECO:0000256" key="3">
    <source>
        <dbReference type="ARBA" id="ARBA00022748"/>
    </source>
</evidence>
<dbReference type="GO" id="GO:0009535">
    <property type="term" value="C:chloroplast thylakoid membrane"/>
    <property type="evidence" value="ECO:0007669"/>
    <property type="project" value="UniProtKB-SubCell"/>
</dbReference>
<dbReference type="NCBIfam" id="TIGR03144">
    <property type="entry name" value="cytochr_II_ccsB"/>
    <property type="match status" value="1"/>
</dbReference>
<feature type="transmembrane region" description="Helical" evidence="6">
    <location>
        <begin position="68"/>
        <end position="89"/>
    </location>
</feature>
<dbReference type="Pfam" id="PF01578">
    <property type="entry name" value="Cytochrom_C_asm"/>
    <property type="match status" value="1"/>
</dbReference>
<evidence type="ECO:0000313" key="8">
    <source>
        <dbReference type="EMBL" id="AAM96505.1"/>
    </source>
</evidence>
<dbReference type="GO" id="GO:0017004">
    <property type="term" value="P:cytochrome complex assembly"/>
    <property type="evidence" value="ECO:0007669"/>
    <property type="project" value="UniProtKB-UniRule"/>
</dbReference>
<feature type="transmembrane region" description="Helical" evidence="6">
    <location>
        <begin position="13"/>
        <end position="32"/>
    </location>
</feature>
<feature type="transmembrane region" description="Helical" evidence="6">
    <location>
        <begin position="41"/>
        <end position="62"/>
    </location>
</feature>
<comment type="function">
    <text evidence="6">Required during biogenesis of c-type cytochromes (cytochrome c6 and cytochrome f) at the step of heme attachment.</text>
</comment>
<proteinExistence type="inferred from homology"/>
<comment type="similarity">
    <text evidence="6">Belongs to the CcmF/CycK/Ccl1/NrfE/CcsA family.</text>
</comment>
<feature type="transmembrane region" description="Helical" evidence="6">
    <location>
        <begin position="257"/>
        <end position="272"/>
    </location>
</feature>
<dbReference type="InterPro" id="IPR002541">
    <property type="entry name" value="Cyt_c_assembly"/>
</dbReference>
<protein>
    <recommendedName>
        <fullName evidence="6">Cytochrome c biogenesis protein CcsA</fullName>
    </recommendedName>
</protein>
<dbReference type="GO" id="GO:0005886">
    <property type="term" value="C:plasma membrane"/>
    <property type="evidence" value="ECO:0007669"/>
    <property type="project" value="TreeGrafter"/>
</dbReference>
<dbReference type="AlphaFoldDB" id="Q8M9U2"/>
<evidence type="ECO:0000256" key="6">
    <source>
        <dbReference type="HAMAP-Rule" id="MF_01391"/>
    </source>
</evidence>
<feature type="domain" description="Cytochrome c assembly protein" evidence="7">
    <location>
        <begin position="69"/>
        <end position="309"/>
    </location>
</feature>
<dbReference type="InterPro" id="IPR017562">
    <property type="entry name" value="Cyt_c_biogenesis_CcsA"/>
</dbReference>
<dbReference type="EMBL" id="AF494278">
    <property type="protein sequence ID" value="AAM96505.1"/>
    <property type="molecule type" value="Genomic_DNA"/>
</dbReference>
<dbReference type="InterPro" id="IPR045062">
    <property type="entry name" value="Cyt_c_biogenesis_CcsA/CcmC"/>
</dbReference>
<feature type="transmembrane region" description="Helical" evidence="6">
    <location>
        <begin position="96"/>
        <end position="117"/>
    </location>
</feature>
<evidence type="ECO:0000259" key="7">
    <source>
        <dbReference type="Pfam" id="PF01578"/>
    </source>
</evidence>
<keyword evidence="5 6" id="KW-0472">Membrane</keyword>
<keyword evidence="8" id="KW-0934">Plastid</keyword>
<evidence type="ECO:0000256" key="5">
    <source>
        <dbReference type="ARBA" id="ARBA00023136"/>
    </source>
</evidence>
<evidence type="ECO:0000256" key="1">
    <source>
        <dbReference type="ARBA" id="ARBA00004141"/>
    </source>
</evidence>
<comment type="subcellular location">
    <subcellularLocation>
        <location evidence="1">Membrane</location>
        <topology evidence="1">Multi-pass membrane protein</topology>
    </subcellularLocation>
    <subcellularLocation>
        <location evidence="6">Plastid</location>
        <location evidence="6">Chloroplast thylakoid membrane</location>
        <topology evidence="6">Multi-pass membrane protein</topology>
    </subcellularLocation>
</comment>
<reference evidence="8" key="1">
    <citation type="journal article" date="2002" name="Proc. Natl. Acad. Sci. U.S.A.">
        <title>The chloroplast and mitochondrial genome sequences of the charophyte Chaetosphaeridium globosum: insights into the timing of the events that restructured organelle DNAs within the green algal lineage that led to land plants.</title>
        <authorList>
            <person name="Turmel M."/>
            <person name="Otis C."/>
            <person name="Lemieux C."/>
        </authorList>
    </citation>
    <scope>NUCLEOTIDE SEQUENCE</scope>
</reference>
<geneLocation type="chloroplast" evidence="8"/>
<gene>
    <name evidence="6 8" type="primary">ccsA</name>
</gene>
<evidence type="ECO:0000256" key="2">
    <source>
        <dbReference type="ARBA" id="ARBA00022692"/>
    </source>
</evidence>
<dbReference type="HAMAP" id="MF_01391">
    <property type="entry name" value="CytC_CcsA"/>
    <property type="match status" value="1"/>
</dbReference>
<keyword evidence="3 6" id="KW-0201">Cytochrome c-type biogenesis</keyword>
<keyword evidence="4 6" id="KW-1133">Transmembrane helix</keyword>
<feature type="transmembrane region" description="Helical" evidence="6">
    <location>
        <begin position="284"/>
        <end position="305"/>
    </location>
</feature>
<comment type="subunit">
    <text evidence="6">May interact with Ccs1.</text>
</comment>
<sequence length="315" mass="36478">MELIVFENWCTKISFYLLIGLTLLSWSNFILFRKKIFNQSIFTGMVIISFLTGFSLIIHWINTGHIPISNLYESCIFLAWILILLYIVLEKNLNNQLLNVIFIPSCMFIYSFASLVLPKTMQNSTTLVPALQSQWLMMHVTMMMFSYGALLCGSILAIAFLVLDSSPNNIKIYSNEINEIELNKFLHFNELNSIEKTENALYFSKILEKKKTLRDLDYWSSRIISIGFPLLTIGILSGAVWANEAWGSYWSWDPKETWALITWLIFSIYIHTRFSNDFESSKSAWIAALGFFVIWICYLGVNLIGKGLHSYGWFF</sequence>
<feature type="transmembrane region" description="Helical" evidence="6">
    <location>
        <begin position="137"/>
        <end position="163"/>
    </location>
</feature>
<feature type="transmembrane region" description="Helical" evidence="6">
    <location>
        <begin position="219"/>
        <end position="242"/>
    </location>
</feature>
<keyword evidence="6" id="KW-0793">Thylakoid</keyword>
<dbReference type="GeneID" id="860681"/>
<accession>Q8M9U2</accession>
<organism evidence="8">
    <name type="scientific">Chaetosphaeridium globosum</name>
    <name type="common">Charophycean green alga</name>
    <name type="synonym">Herposteiron globosum</name>
    <dbReference type="NCBI Taxonomy" id="96477"/>
    <lineage>
        <taxon>Eukaryota</taxon>
        <taxon>Viridiplantae</taxon>
        <taxon>Streptophyta</taxon>
        <taxon>Coleochaetophyceae</taxon>
        <taxon>Coleochaetales</taxon>
        <taxon>Chaetosphaeridiaceae</taxon>
        <taxon>Chaetosphaeridium</taxon>
    </lineage>
</organism>
<keyword evidence="2 6" id="KW-0812">Transmembrane</keyword>
<dbReference type="PANTHER" id="PTHR30071:SF1">
    <property type="entry name" value="CYTOCHROME B_B6 PROTEIN-RELATED"/>
    <property type="match status" value="1"/>
</dbReference>
<dbReference type="RefSeq" id="NP_683851.1">
    <property type="nucleotide sequence ID" value="NC_004115.1"/>
</dbReference>
<dbReference type="PANTHER" id="PTHR30071">
    <property type="entry name" value="HEME EXPORTER PROTEIN C"/>
    <property type="match status" value="1"/>
</dbReference>